<organism evidence="1 2">
    <name type="scientific">Legionella quinlivanii</name>
    <dbReference type="NCBI Taxonomy" id="45073"/>
    <lineage>
        <taxon>Bacteria</taxon>
        <taxon>Pseudomonadati</taxon>
        <taxon>Pseudomonadota</taxon>
        <taxon>Gammaproteobacteria</taxon>
        <taxon>Legionellales</taxon>
        <taxon>Legionellaceae</taxon>
        <taxon>Legionella</taxon>
    </lineage>
</organism>
<accession>A0A364LKG8</accession>
<proteinExistence type="predicted"/>
<reference evidence="1 2" key="1">
    <citation type="submission" date="2017-02" db="EMBL/GenBank/DDBJ databases">
        <title>Legionella quilivanii strain from human: case report and whole genome sequencing analysis.</title>
        <authorList>
            <person name="Lalancette C."/>
            <person name="Leduc J.-M."/>
            <person name="Levesque S."/>
            <person name="Fournier E."/>
            <person name="Saoud J."/>
            <person name="Faucher S.P."/>
            <person name="Bernard K."/>
            <person name="Martineau C."/>
            <person name="Longtin J."/>
        </authorList>
    </citation>
    <scope>NUCLEOTIDE SEQUENCE [LARGE SCALE GENOMIC DNA]</scope>
    <source>
        <strain evidence="1 2">ID143958</strain>
    </source>
</reference>
<dbReference type="RefSeq" id="WP_112219224.1">
    <property type="nucleotide sequence ID" value="NZ_MVJN01000004.1"/>
</dbReference>
<protein>
    <submittedName>
        <fullName evidence="1">Uncharacterized protein</fullName>
    </submittedName>
</protein>
<dbReference type="EMBL" id="MVJN01000004">
    <property type="protein sequence ID" value="RAP37107.1"/>
    <property type="molecule type" value="Genomic_DNA"/>
</dbReference>
<dbReference type="Proteomes" id="UP000249458">
    <property type="component" value="Unassembled WGS sequence"/>
</dbReference>
<dbReference type="AlphaFoldDB" id="A0A364LKG8"/>
<sequence>MQLITKLTPFQIDAAALWWRLHLQGILNADDPKLLSQKMTLEYQKLRKQFTDKANSARKDWPALFEQVIRDLLRKQNEEGDAHLCLLDLNPKGLQRSSFLVNVIRELKSRYDIELNIFMFPIQNIEMRFIDKHFITINEQRSHAASFIQSCMAAELMHRILTTDNINLHDLGNELKKNKHYSSFTPADRIFRHYEQLKVAYGNSQQEAIKLEMMRYRNHVLFAFDSVSVHRYANETADEAMIQFYTRAPGFGHSRVTIPFFKPAIIENTVSQAIPGNTVKPAIWFSEEHYASDDNLAVLRSSQ</sequence>
<gene>
    <name evidence="1" type="ORF">B1207_06715</name>
</gene>
<evidence type="ECO:0000313" key="1">
    <source>
        <dbReference type="EMBL" id="RAP37107.1"/>
    </source>
</evidence>
<evidence type="ECO:0000313" key="2">
    <source>
        <dbReference type="Proteomes" id="UP000249458"/>
    </source>
</evidence>
<name>A0A364LKG8_9GAMM</name>
<comment type="caution">
    <text evidence="1">The sequence shown here is derived from an EMBL/GenBank/DDBJ whole genome shotgun (WGS) entry which is preliminary data.</text>
</comment>